<organism evidence="3 4">
    <name type="scientific">Roseateles rivi</name>
    <dbReference type="NCBI Taxonomy" id="3299028"/>
    <lineage>
        <taxon>Bacteria</taxon>
        <taxon>Pseudomonadati</taxon>
        <taxon>Pseudomonadota</taxon>
        <taxon>Betaproteobacteria</taxon>
        <taxon>Burkholderiales</taxon>
        <taxon>Sphaerotilaceae</taxon>
        <taxon>Roseateles</taxon>
    </lineage>
</organism>
<reference evidence="3 4" key="1">
    <citation type="submission" date="2024-08" db="EMBL/GenBank/DDBJ databases">
        <authorList>
            <person name="Lu H."/>
        </authorList>
    </citation>
    <scope>NUCLEOTIDE SEQUENCE [LARGE SCALE GENOMIC DNA]</scope>
    <source>
        <strain evidence="3 4">BYS180W</strain>
    </source>
</reference>
<keyword evidence="4" id="KW-1185">Reference proteome</keyword>
<dbReference type="Pfam" id="PF06961">
    <property type="entry name" value="DUF1294"/>
    <property type="match status" value="1"/>
</dbReference>
<sequence>MSVGQVRQQGRLVHWNPAKGYGFIAPSGGGDKVFVPRQAFERQAQAPRLGDLLSFVLVRDAQGKPQAQQVRVLSARAAKTASPSAPSPVTPSTGNGDAWSLWLVPGFAALVGLTHLAWPLPRGVWSFYMAMSMATFVVYALDRRAARLGRWRVAENTLHLLALLGGWPGALLARRALRHKIRKLAFTRRFWCTVAGNILVFVLVFTPLLTRFVA</sequence>
<dbReference type="InterPro" id="IPR002059">
    <property type="entry name" value="CSP_DNA-bd"/>
</dbReference>
<keyword evidence="1" id="KW-1133">Transmembrane helix</keyword>
<dbReference type="SMART" id="SM00357">
    <property type="entry name" value="CSP"/>
    <property type="match status" value="1"/>
</dbReference>
<protein>
    <submittedName>
        <fullName evidence="3">DUF1294 domain-containing protein</fullName>
    </submittedName>
</protein>
<dbReference type="InterPro" id="IPR012340">
    <property type="entry name" value="NA-bd_OB-fold"/>
</dbReference>
<feature type="transmembrane region" description="Helical" evidence="1">
    <location>
        <begin position="124"/>
        <end position="142"/>
    </location>
</feature>
<keyword evidence="1" id="KW-0812">Transmembrane</keyword>
<feature type="transmembrane region" description="Helical" evidence="1">
    <location>
        <begin position="99"/>
        <end position="118"/>
    </location>
</feature>
<evidence type="ECO:0000256" key="1">
    <source>
        <dbReference type="SAM" id="Phobius"/>
    </source>
</evidence>
<comment type="caution">
    <text evidence="3">The sequence shown here is derived from an EMBL/GenBank/DDBJ whole genome shotgun (WGS) entry which is preliminary data.</text>
</comment>
<evidence type="ECO:0000259" key="2">
    <source>
        <dbReference type="PROSITE" id="PS51857"/>
    </source>
</evidence>
<dbReference type="PROSITE" id="PS51857">
    <property type="entry name" value="CSD_2"/>
    <property type="match status" value="1"/>
</dbReference>
<keyword evidence="1" id="KW-0472">Membrane</keyword>
<feature type="transmembrane region" description="Helical" evidence="1">
    <location>
        <begin position="190"/>
        <end position="209"/>
    </location>
</feature>
<dbReference type="RefSeq" id="WP_394462089.1">
    <property type="nucleotide sequence ID" value="NZ_JBIGHZ010000005.1"/>
</dbReference>
<dbReference type="InterPro" id="IPR011129">
    <property type="entry name" value="CSD"/>
</dbReference>
<dbReference type="InterPro" id="IPR010718">
    <property type="entry name" value="DUF1294"/>
</dbReference>
<dbReference type="EMBL" id="JBIGHZ010000005">
    <property type="protein sequence ID" value="MFG6449158.1"/>
    <property type="molecule type" value="Genomic_DNA"/>
</dbReference>
<evidence type="ECO:0000313" key="3">
    <source>
        <dbReference type="EMBL" id="MFG6449158.1"/>
    </source>
</evidence>
<proteinExistence type="predicted"/>
<accession>A0ABW7FXT1</accession>
<dbReference type="SUPFAM" id="SSF50249">
    <property type="entry name" value="Nucleic acid-binding proteins"/>
    <property type="match status" value="1"/>
</dbReference>
<feature type="domain" description="CSD" evidence="2">
    <location>
        <begin position="7"/>
        <end position="72"/>
    </location>
</feature>
<dbReference type="Gene3D" id="2.40.50.140">
    <property type="entry name" value="Nucleic acid-binding proteins"/>
    <property type="match status" value="1"/>
</dbReference>
<gene>
    <name evidence="3" type="ORF">ACG0Z6_13040</name>
</gene>
<name>A0ABW7FXT1_9BURK</name>
<dbReference type="Proteomes" id="UP001606099">
    <property type="component" value="Unassembled WGS sequence"/>
</dbReference>
<dbReference type="Pfam" id="PF00313">
    <property type="entry name" value="CSD"/>
    <property type="match status" value="1"/>
</dbReference>
<evidence type="ECO:0000313" key="4">
    <source>
        <dbReference type="Proteomes" id="UP001606099"/>
    </source>
</evidence>